<dbReference type="Gene3D" id="1.10.10.10">
    <property type="entry name" value="Winged helix-like DNA-binding domain superfamily/Winged helix DNA-binding domain"/>
    <property type="match status" value="1"/>
</dbReference>
<dbReference type="GO" id="GO:0003700">
    <property type="term" value="F:DNA-binding transcription factor activity"/>
    <property type="evidence" value="ECO:0007669"/>
    <property type="project" value="InterPro"/>
</dbReference>
<comment type="caution">
    <text evidence="3">The sequence shown here is derived from an EMBL/GenBank/DDBJ whole genome shotgun (WGS) entry which is preliminary data.</text>
</comment>
<feature type="domain" description="HTH arsR-type" evidence="2">
    <location>
        <begin position="7"/>
        <end position="102"/>
    </location>
</feature>
<gene>
    <name evidence="3" type="ORF">PDENDC454_10285</name>
</gene>
<evidence type="ECO:0000259" key="2">
    <source>
        <dbReference type="PROSITE" id="PS50987"/>
    </source>
</evidence>
<dbReference type="PANTHER" id="PTHR39168:SF1">
    <property type="entry name" value="TRANSCRIPTIONAL REGULATORY PROTEIN"/>
    <property type="match status" value="1"/>
</dbReference>
<dbReference type="InterPro" id="IPR036388">
    <property type="entry name" value="WH-like_DNA-bd_sf"/>
</dbReference>
<dbReference type="InterPro" id="IPR001845">
    <property type="entry name" value="HTH_ArsR_DNA-bd_dom"/>
</dbReference>
<keyword evidence="4" id="KW-1185">Reference proteome</keyword>
<dbReference type="GO" id="GO:0003677">
    <property type="term" value="F:DNA binding"/>
    <property type="evidence" value="ECO:0007669"/>
    <property type="project" value="UniProtKB-KW"/>
</dbReference>
<sequence>MECKGEIIVKANANVAIIASLVSEPSRAAILTALLDGRFHPASELAYMAGIKPQTASFHLAKLSEADVVRVEKHGRHRYYGIRNQEVAHVMETMLSIAPPPVISSLKQSVEDKAVRYARTCYDHLAGFAGVQVTEGLLARGLLIKGEKEFAVTANGEQFLADVGIDLGRTRAKRRSFSHCCLDWSERRHHLAGALGHALLDKWLELRWIQRLTGTRAVTVTAAGKQGFKDLFGMDLEREPGSDS</sequence>
<dbReference type="PANTHER" id="PTHR39168">
    <property type="entry name" value="TRANSCRIPTIONAL REGULATOR-RELATED"/>
    <property type="match status" value="1"/>
</dbReference>
<dbReference type="InterPro" id="IPR052543">
    <property type="entry name" value="HTH_Metal-responsive_Reg"/>
</dbReference>
<dbReference type="GO" id="GO:0097063">
    <property type="term" value="F:cadmium ion sensor activity"/>
    <property type="evidence" value="ECO:0007669"/>
    <property type="project" value="TreeGrafter"/>
</dbReference>
<evidence type="ECO:0000256" key="1">
    <source>
        <dbReference type="ARBA" id="ARBA00023125"/>
    </source>
</evidence>
<dbReference type="GO" id="GO:0046686">
    <property type="term" value="P:response to cadmium ion"/>
    <property type="evidence" value="ECO:0007669"/>
    <property type="project" value="TreeGrafter"/>
</dbReference>
<name>H3SEV4_9BACL</name>
<dbReference type="InterPro" id="IPR036390">
    <property type="entry name" value="WH_DNA-bd_sf"/>
</dbReference>
<keyword evidence="1" id="KW-0238">DNA-binding</keyword>
<evidence type="ECO:0000313" key="4">
    <source>
        <dbReference type="Proteomes" id="UP000003900"/>
    </source>
</evidence>
<dbReference type="SUPFAM" id="SSF46785">
    <property type="entry name" value="Winged helix' DNA-binding domain"/>
    <property type="match status" value="1"/>
</dbReference>
<organism evidence="3 4">
    <name type="scientific">Paenibacillus dendritiformis C454</name>
    <dbReference type="NCBI Taxonomy" id="1131935"/>
    <lineage>
        <taxon>Bacteria</taxon>
        <taxon>Bacillati</taxon>
        <taxon>Bacillota</taxon>
        <taxon>Bacilli</taxon>
        <taxon>Bacillales</taxon>
        <taxon>Paenibacillaceae</taxon>
        <taxon>Paenibacillus</taxon>
    </lineage>
</organism>
<dbReference type="PROSITE" id="PS50987">
    <property type="entry name" value="HTH_ARSR_2"/>
    <property type="match status" value="1"/>
</dbReference>
<dbReference type="GO" id="GO:0032791">
    <property type="term" value="F:lead ion binding"/>
    <property type="evidence" value="ECO:0007669"/>
    <property type="project" value="TreeGrafter"/>
</dbReference>
<evidence type="ECO:0000313" key="3">
    <source>
        <dbReference type="EMBL" id="EHQ62401.1"/>
    </source>
</evidence>
<dbReference type="GO" id="GO:0010288">
    <property type="term" value="P:response to lead ion"/>
    <property type="evidence" value="ECO:0007669"/>
    <property type="project" value="TreeGrafter"/>
</dbReference>
<dbReference type="InterPro" id="IPR011991">
    <property type="entry name" value="ArsR-like_HTH"/>
</dbReference>
<proteinExistence type="predicted"/>
<dbReference type="Proteomes" id="UP000003900">
    <property type="component" value="Unassembled WGS sequence"/>
</dbReference>
<protein>
    <submittedName>
        <fullName evidence="3">ArsR family transcriptional regulator</fullName>
    </submittedName>
</protein>
<reference evidence="3 4" key="1">
    <citation type="journal article" date="2012" name="J. Bacteriol.">
        <title>Genome Sequence of the Pattern-Forming Social Bacterium Paenibacillus dendritiformis C454 Chiral Morphotype.</title>
        <authorList>
            <person name="Sirota-Madi A."/>
            <person name="Olender T."/>
            <person name="Helman Y."/>
            <person name="Brainis I."/>
            <person name="Finkelshtein A."/>
            <person name="Roth D."/>
            <person name="Hagai E."/>
            <person name="Leshkowitz D."/>
            <person name="Brodsky L."/>
            <person name="Galatenko V."/>
            <person name="Nikolaev V."/>
            <person name="Gutnick D.L."/>
            <person name="Lancet D."/>
            <person name="Ben-Jacob E."/>
        </authorList>
    </citation>
    <scope>NUCLEOTIDE SEQUENCE [LARGE SCALE GENOMIC DNA]</scope>
    <source>
        <strain evidence="3 4">C454</strain>
    </source>
</reference>
<dbReference type="CDD" id="cd00090">
    <property type="entry name" value="HTH_ARSR"/>
    <property type="match status" value="1"/>
</dbReference>
<dbReference type="STRING" id="1131935.PDENDC454_10285"/>
<accession>H3SEV4</accession>
<dbReference type="PATRIC" id="fig|1131935.3.peg.2118"/>
<dbReference type="AlphaFoldDB" id="H3SEV4"/>
<dbReference type="SMART" id="SM00418">
    <property type="entry name" value="HTH_ARSR"/>
    <property type="match status" value="1"/>
</dbReference>
<dbReference type="Pfam" id="PF12840">
    <property type="entry name" value="HTH_20"/>
    <property type="match status" value="1"/>
</dbReference>
<dbReference type="EMBL" id="AHKH01000021">
    <property type="protein sequence ID" value="EHQ62401.1"/>
    <property type="molecule type" value="Genomic_DNA"/>
</dbReference>